<gene>
    <name evidence="1" type="ORF">DI536_30800</name>
</gene>
<protein>
    <recommendedName>
        <fullName evidence="3">DUF3575 domain-containing protein</fullName>
    </recommendedName>
</protein>
<reference evidence="1 2" key="1">
    <citation type="submission" date="2017-08" db="EMBL/GenBank/DDBJ databases">
        <title>Infants hospitalized years apart are colonized by the same room-sourced microbial strains.</title>
        <authorList>
            <person name="Brooks B."/>
            <person name="Olm M.R."/>
            <person name="Firek B.A."/>
            <person name="Baker R."/>
            <person name="Thomas B.C."/>
            <person name="Morowitz M.J."/>
            <person name="Banfield J.F."/>
        </authorList>
    </citation>
    <scope>NUCLEOTIDE SEQUENCE [LARGE SCALE GENOMIC DNA]</scope>
    <source>
        <strain evidence="1">S2_003_000_R2_14</strain>
    </source>
</reference>
<evidence type="ECO:0000313" key="2">
    <source>
        <dbReference type="Proteomes" id="UP000249061"/>
    </source>
</evidence>
<evidence type="ECO:0000313" key="1">
    <source>
        <dbReference type="EMBL" id="PZR06017.1"/>
    </source>
</evidence>
<evidence type="ECO:0008006" key="3">
    <source>
        <dbReference type="Google" id="ProtNLM"/>
    </source>
</evidence>
<name>A0A2W5SWB9_9BACT</name>
<dbReference type="Proteomes" id="UP000249061">
    <property type="component" value="Unassembled WGS sequence"/>
</dbReference>
<comment type="caution">
    <text evidence="1">The sequence shown here is derived from an EMBL/GenBank/DDBJ whole genome shotgun (WGS) entry which is preliminary data.</text>
</comment>
<organism evidence="1 2">
    <name type="scientific">Archangium gephyra</name>
    <dbReference type="NCBI Taxonomy" id="48"/>
    <lineage>
        <taxon>Bacteria</taxon>
        <taxon>Pseudomonadati</taxon>
        <taxon>Myxococcota</taxon>
        <taxon>Myxococcia</taxon>
        <taxon>Myxococcales</taxon>
        <taxon>Cystobacterineae</taxon>
        <taxon>Archangiaceae</taxon>
        <taxon>Archangium</taxon>
    </lineage>
</organism>
<dbReference type="AlphaFoldDB" id="A0A2W5SWB9"/>
<dbReference type="EMBL" id="QFQP01000040">
    <property type="protein sequence ID" value="PZR06017.1"/>
    <property type="molecule type" value="Genomic_DNA"/>
</dbReference>
<sequence>MMTFLAEAAVSLSLTVLPLVTHSPQPAPQATLNVLTVNPADLLSGIASIEYERVVAPWLGLSGGVAVWSFRGILLPGGEPSFVGLAPELGARFHLMSNAPGGFWLGPTVMVGALFAREGGELARNWSWGVALAAGYTFILDEHLVFQIGGSSGVIDHGEGIVWSPRLRLALGVTF</sequence>
<accession>A0A2W5SWB9</accession>
<proteinExistence type="predicted"/>